<evidence type="ECO:0000313" key="3">
    <source>
        <dbReference type="Proteomes" id="UP000683139"/>
    </source>
</evidence>
<dbReference type="Proteomes" id="UP000683139">
    <property type="component" value="Unassembled WGS sequence"/>
</dbReference>
<keyword evidence="3" id="KW-1185">Reference proteome</keyword>
<organism evidence="2 3">
    <name type="scientific">Paenibacillus montaniterrae</name>
    <dbReference type="NCBI Taxonomy" id="429341"/>
    <lineage>
        <taxon>Bacteria</taxon>
        <taxon>Bacillati</taxon>
        <taxon>Bacillota</taxon>
        <taxon>Bacilli</taxon>
        <taxon>Bacillales</taxon>
        <taxon>Paenibacillaceae</taxon>
        <taxon>Paenibacillus</taxon>
    </lineage>
</organism>
<feature type="transmembrane region" description="Helical" evidence="1">
    <location>
        <begin position="244"/>
        <end position="264"/>
    </location>
</feature>
<dbReference type="RefSeq" id="WP_213514070.1">
    <property type="nucleotide sequence ID" value="NZ_BOSE01000002.1"/>
</dbReference>
<sequence length="273" mass="30446">MNHFTTIMKRELKLGFRNPWSYSFLTLFIVFMLSLLLINQQGYASGYSGITGLLMNLTLYLLPLITLMLGSFSLTGEKEDGSAALLYTYRLPVSSWLGGKYAGLLIVLCIIVTIGYGVTGIISSLSTGGFAASTYSLLFLFALLLIMTFLAIAMLVGSLAATRWQALTYVIGIWFFFIIGWSPIMIALLGQLPYLWIKPLLTVLTFVNPAEWIRVYIITTLGGGTIVGPEYYQWITWIRHPSGHFAFVLLILGYTLGFLSLAGWRWKRGSQRG</sequence>
<proteinExistence type="predicted"/>
<gene>
    <name evidence="2" type="primary">nosY</name>
    <name evidence="2" type="ORF">J40TS1_14430</name>
</gene>
<evidence type="ECO:0000256" key="1">
    <source>
        <dbReference type="SAM" id="Phobius"/>
    </source>
</evidence>
<feature type="transmembrane region" description="Helical" evidence="1">
    <location>
        <begin position="166"/>
        <end position="192"/>
    </location>
</feature>
<accession>A0A920CWC4</accession>
<name>A0A920CWC4_9BACL</name>
<feature type="transmembrane region" description="Helical" evidence="1">
    <location>
        <begin position="20"/>
        <end position="38"/>
    </location>
</feature>
<keyword evidence="1" id="KW-0472">Membrane</keyword>
<reference evidence="2" key="1">
    <citation type="submission" date="2021-03" db="EMBL/GenBank/DDBJ databases">
        <title>Antimicrobial resistance genes in bacteria isolated from Japanese honey, and their potential for conferring macrolide and lincosamide resistance in the American foulbrood pathogen Paenibacillus larvae.</title>
        <authorList>
            <person name="Okamoto M."/>
            <person name="Kumagai M."/>
            <person name="Kanamori H."/>
            <person name="Takamatsu D."/>
        </authorList>
    </citation>
    <scope>NUCLEOTIDE SEQUENCE</scope>
    <source>
        <strain evidence="2">J40TS1</strain>
    </source>
</reference>
<dbReference type="EMBL" id="BOSE01000002">
    <property type="protein sequence ID" value="GIP15801.1"/>
    <property type="molecule type" value="Genomic_DNA"/>
</dbReference>
<dbReference type="PANTHER" id="PTHR43471:SF1">
    <property type="entry name" value="ABC TRANSPORTER PERMEASE PROTEIN NOSY-RELATED"/>
    <property type="match status" value="1"/>
</dbReference>
<feature type="transmembrane region" description="Helical" evidence="1">
    <location>
        <begin position="137"/>
        <end position="160"/>
    </location>
</feature>
<evidence type="ECO:0000313" key="2">
    <source>
        <dbReference type="EMBL" id="GIP15801.1"/>
    </source>
</evidence>
<keyword evidence="1" id="KW-1133">Transmembrane helix</keyword>
<dbReference type="GO" id="GO:0005886">
    <property type="term" value="C:plasma membrane"/>
    <property type="evidence" value="ECO:0007669"/>
    <property type="project" value="UniProtKB-SubCell"/>
</dbReference>
<protein>
    <submittedName>
        <fullName evidence="2">Membrane protein NosY</fullName>
    </submittedName>
</protein>
<keyword evidence="1" id="KW-0812">Transmembrane</keyword>
<feature type="transmembrane region" description="Helical" evidence="1">
    <location>
        <begin position="101"/>
        <end position="125"/>
    </location>
</feature>
<dbReference type="AlphaFoldDB" id="A0A920CWC4"/>
<dbReference type="PANTHER" id="PTHR43471">
    <property type="entry name" value="ABC TRANSPORTER PERMEASE"/>
    <property type="match status" value="1"/>
</dbReference>
<feature type="transmembrane region" description="Helical" evidence="1">
    <location>
        <begin position="50"/>
        <end position="72"/>
    </location>
</feature>
<dbReference type="GO" id="GO:0140359">
    <property type="term" value="F:ABC-type transporter activity"/>
    <property type="evidence" value="ECO:0007669"/>
    <property type="project" value="InterPro"/>
</dbReference>
<dbReference type="Pfam" id="PF12679">
    <property type="entry name" value="ABC2_membrane_2"/>
    <property type="match status" value="1"/>
</dbReference>
<comment type="caution">
    <text evidence="2">The sequence shown here is derived from an EMBL/GenBank/DDBJ whole genome shotgun (WGS) entry which is preliminary data.</text>
</comment>